<protein>
    <submittedName>
        <fullName evidence="2">Halocyanin</fullName>
    </submittedName>
</protein>
<feature type="region of interest" description="Disordered" evidence="1">
    <location>
        <begin position="32"/>
        <end position="82"/>
    </location>
</feature>
<reference evidence="2 3" key="1">
    <citation type="submission" date="2019-03" db="EMBL/GenBank/DDBJ databases">
        <title>Draft genome sequences of novel Actinobacteria.</title>
        <authorList>
            <person name="Sahin N."/>
            <person name="Ay H."/>
            <person name="Saygin H."/>
        </authorList>
    </citation>
    <scope>NUCLEOTIDE SEQUENCE [LARGE SCALE GENOMIC DNA]</scope>
    <source>
        <strain evidence="2 3">5K138</strain>
    </source>
</reference>
<evidence type="ECO:0000313" key="3">
    <source>
        <dbReference type="Proteomes" id="UP000294739"/>
    </source>
</evidence>
<evidence type="ECO:0000313" key="2">
    <source>
        <dbReference type="EMBL" id="TDE02544.1"/>
    </source>
</evidence>
<accession>A0A4R5CVL2</accession>
<sequence>MTRGRKAGLGVFAVLLVAAVVSAVVFGLNRLGGDEPASAAPAGSGREATQSPEESPTPTATPIPTPTATPTPATTPVSYTQL</sequence>
<organism evidence="2 3">
    <name type="scientific">Jiangella asiatica</name>
    <dbReference type="NCBI Taxonomy" id="2530372"/>
    <lineage>
        <taxon>Bacteria</taxon>
        <taxon>Bacillati</taxon>
        <taxon>Actinomycetota</taxon>
        <taxon>Actinomycetes</taxon>
        <taxon>Jiangellales</taxon>
        <taxon>Jiangellaceae</taxon>
        <taxon>Jiangella</taxon>
    </lineage>
</organism>
<evidence type="ECO:0000256" key="1">
    <source>
        <dbReference type="SAM" id="MobiDB-lite"/>
    </source>
</evidence>
<name>A0A4R5CVL2_9ACTN</name>
<proteinExistence type="predicted"/>
<keyword evidence="3" id="KW-1185">Reference proteome</keyword>
<feature type="compositionally biased region" description="Pro residues" evidence="1">
    <location>
        <begin position="59"/>
        <end position="69"/>
    </location>
</feature>
<dbReference type="Proteomes" id="UP000294739">
    <property type="component" value="Unassembled WGS sequence"/>
</dbReference>
<dbReference type="EMBL" id="SMKZ01000035">
    <property type="protein sequence ID" value="TDE02544.1"/>
    <property type="molecule type" value="Genomic_DNA"/>
</dbReference>
<gene>
    <name evidence="2" type="ORF">E1269_21395</name>
</gene>
<dbReference type="InParanoid" id="A0A4R5CVL2"/>
<feature type="non-terminal residue" evidence="2">
    <location>
        <position position="82"/>
    </location>
</feature>
<comment type="caution">
    <text evidence="2">The sequence shown here is derived from an EMBL/GenBank/DDBJ whole genome shotgun (WGS) entry which is preliminary data.</text>
</comment>
<dbReference type="AlphaFoldDB" id="A0A4R5CVL2"/>